<comment type="caution">
    <text evidence="3">The sequence shown here is derived from an EMBL/GenBank/DDBJ whole genome shotgun (WGS) entry which is preliminary data.</text>
</comment>
<dbReference type="PANTHER" id="PTHR36305:SF1">
    <property type="entry name" value="PHOSPHATIDYLGLYCEROPHOSPHATASE A"/>
    <property type="match status" value="1"/>
</dbReference>
<dbReference type="GO" id="GO:0008962">
    <property type="term" value="F:phosphatidylglycerophosphatase activity"/>
    <property type="evidence" value="ECO:0007669"/>
    <property type="project" value="InterPro"/>
</dbReference>
<dbReference type="GO" id="GO:0006629">
    <property type="term" value="P:lipid metabolic process"/>
    <property type="evidence" value="ECO:0007669"/>
    <property type="project" value="InterPro"/>
</dbReference>
<feature type="transmembrane region" description="Helical" evidence="1">
    <location>
        <begin position="6"/>
        <end position="30"/>
    </location>
</feature>
<organism evidence="3 4">
    <name type="scientific">Mucilaginibacter yixingensis</name>
    <dbReference type="NCBI Taxonomy" id="1295612"/>
    <lineage>
        <taxon>Bacteria</taxon>
        <taxon>Pseudomonadati</taxon>
        <taxon>Bacteroidota</taxon>
        <taxon>Sphingobacteriia</taxon>
        <taxon>Sphingobacteriales</taxon>
        <taxon>Sphingobacteriaceae</taxon>
        <taxon>Mucilaginibacter</taxon>
    </lineage>
</organism>
<keyword evidence="1" id="KW-0472">Membrane</keyword>
<dbReference type="PANTHER" id="PTHR36305">
    <property type="entry name" value="PHOSPHATIDYLGLYCEROPHOSPHATASE A"/>
    <property type="match status" value="1"/>
</dbReference>
<feature type="transmembrane region" description="Helical" evidence="1">
    <location>
        <begin position="42"/>
        <end position="59"/>
    </location>
</feature>
<evidence type="ECO:0000313" key="4">
    <source>
        <dbReference type="Proteomes" id="UP000244168"/>
    </source>
</evidence>
<evidence type="ECO:0000313" key="3">
    <source>
        <dbReference type="EMBL" id="PTQ99516.1"/>
    </source>
</evidence>
<protein>
    <submittedName>
        <fullName evidence="3">Phosphatidylglycerophosphatase A</fullName>
    </submittedName>
</protein>
<dbReference type="PIRSF" id="PIRSF006162">
    <property type="entry name" value="PgpA"/>
    <property type="match status" value="1"/>
</dbReference>
<dbReference type="EMBL" id="QAOQ01000002">
    <property type="protein sequence ID" value="PTQ99516.1"/>
    <property type="molecule type" value="Genomic_DNA"/>
</dbReference>
<keyword evidence="4" id="KW-1185">Reference proteome</keyword>
<keyword evidence="1" id="KW-1133">Transmembrane helix</keyword>
<dbReference type="AlphaFoldDB" id="A0A2T5JCM9"/>
<feature type="transmembrane region" description="Helical" evidence="1">
    <location>
        <begin position="79"/>
        <end position="105"/>
    </location>
</feature>
<keyword evidence="1" id="KW-0812">Transmembrane</keyword>
<dbReference type="InterPro" id="IPR007686">
    <property type="entry name" value="YutG/PgpA"/>
</dbReference>
<proteinExistence type="predicted"/>
<gene>
    <name evidence="3" type="ORF">C8P68_102340</name>
</gene>
<feature type="transmembrane region" description="Helical" evidence="1">
    <location>
        <begin position="126"/>
        <end position="149"/>
    </location>
</feature>
<evidence type="ECO:0000256" key="1">
    <source>
        <dbReference type="SAM" id="Phobius"/>
    </source>
</evidence>
<dbReference type="InterPro" id="IPR036681">
    <property type="entry name" value="PgpA-like_sf"/>
</dbReference>
<sequence length="150" mass="16276">MHKTIASWFGIGFIKGGGTIAALVTCPLIYAIWQKPAGQNDWGLFLFTLAITLVGIFSGDEVEPDWGKDSSRVVIDEVAGMLIAILFLPHNIYVLAGGLLLFRFFDILKPLGIRKMEALKGGTGVMADDVLAGVYSNLVLQLAALIFHLR</sequence>
<name>A0A2T5JCM9_9SPHI</name>
<dbReference type="SUPFAM" id="SSF101307">
    <property type="entry name" value="YutG-like"/>
    <property type="match status" value="1"/>
</dbReference>
<dbReference type="Pfam" id="PF04608">
    <property type="entry name" value="PgpA"/>
    <property type="match status" value="1"/>
</dbReference>
<feature type="domain" description="YutG/PgpA" evidence="2">
    <location>
        <begin position="4"/>
        <end position="143"/>
    </location>
</feature>
<accession>A0A2T5JCM9</accession>
<dbReference type="InterPro" id="IPR026037">
    <property type="entry name" value="PgpA"/>
</dbReference>
<dbReference type="Proteomes" id="UP000244168">
    <property type="component" value="Unassembled WGS sequence"/>
</dbReference>
<dbReference type="CDD" id="cd06971">
    <property type="entry name" value="PgpA"/>
    <property type="match status" value="1"/>
</dbReference>
<reference evidence="3 4" key="1">
    <citation type="submission" date="2018-04" db="EMBL/GenBank/DDBJ databases">
        <title>Genomic Encyclopedia of Archaeal and Bacterial Type Strains, Phase II (KMG-II): from individual species to whole genera.</title>
        <authorList>
            <person name="Goeker M."/>
        </authorList>
    </citation>
    <scope>NUCLEOTIDE SEQUENCE [LARGE SCALE GENOMIC DNA]</scope>
    <source>
        <strain evidence="3 4">DSM 26809</strain>
    </source>
</reference>
<evidence type="ECO:0000259" key="2">
    <source>
        <dbReference type="Pfam" id="PF04608"/>
    </source>
</evidence>